<organism evidence="1 2">
    <name type="scientific">Desulfotignum phosphitoxidans DSM 13687</name>
    <dbReference type="NCBI Taxonomy" id="1286635"/>
    <lineage>
        <taxon>Bacteria</taxon>
        <taxon>Pseudomonadati</taxon>
        <taxon>Thermodesulfobacteriota</taxon>
        <taxon>Desulfobacteria</taxon>
        <taxon>Desulfobacterales</taxon>
        <taxon>Desulfobacteraceae</taxon>
        <taxon>Desulfotignum</taxon>
    </lineage>
</organism>
<proteinExistence type="predicted"/>
<dbReference type="EMBL" id="APJX01000009">
    <property type="protein sequence ID" value="EMS78284.1"/>
    <property type="molecule type" value="Genomic_DNA"/>
</dbReference>
<evidence type="ECO:0000313" key="1">
    <source>
        <dbReference type="EMBL" id="EMS78284.1"/>
    </source>
</evidence>
<sequence>MRLTGWLFCGTRNRSNATLLLARGLLWGSICFVSGWWKETQVKTDHFFVCKFNTDTLLRHIGKINLFDEGRLADGEKK</sequence>
<dbReference type="Proteomes" id="UP000014216">
    <property type="component" value="Unassembled WGS sequence"/>
</dbReference>
<protein>
    <submittedName>
        <fullName evidence="1">Uncharacterized protein</fullName>
    </submittedName>
</protein>
<accession>S0FYN2</accession>
<comment type="caution">
    <text evidence="1">The sequence shown here is derived from an EMBL/GenBank/DDBJ whole genome shotgun (WGS) entry which is preliminary data.</text>
</comment>
<keyword evidence="2" id="KW-1185">Reference proteome</keyword>
<name>S0FYN2_9BACT</name>
<gene>
    <name evidence="1" type="ORF">Dpo_9c01160</name>
</gene>
<reference evidence="1 2" key="1">
    <citation type="journal article" date="2013" name="Genome Announc.">
        <title>Draft Genome Sequence of Desulfotignum phosphitoxidans DSM 13687 Strain FiPS-3.</title>
        <authorList>
            <person name="Poehlein A."/>
            <person name="Daniel R."/>
            <person name="Simeonova D.D."/>
        </authorList>
    </citation>
    <scope>NUCLEOTIDE SEQUENCE [LARGE SCALE GENOMIC DNA]</scope>
    <source>
        <strain evidence="1 2">DSM 13687</strain>
    </source>
</reference>
<dbReference type="AlphaFoldDB" id="S0FYN2"/>
<evidence type="ECO:0000313" key="2">
    <source>
        <dbReference type="Proteomes" id="UP000014216"/>
    </source>
</evidence>